<proteinExistence type="inferred from homology"/>
<keyword evidence="4" id="KW-1185">Reference proteome</keyword>
<dbReference type="Gene3D" id="3.10.129.10">
    <property type="entry name" value="Hotdog Thioesterase"/>
    <property type="match status" value="1"/>
</dbReference>
<dbReference type="Proteomes" id="UP000236723">
    <property type="component" value="Unassembled WGS sequence"/>
</dbReference>
<evidence type="ECO:0000313" key="3">
    <source>
        <dbReference type="EMBL" id="SEF86073.1"/>
    </source>
</evidence>
<gene>
    <name evidence="3" type="ORF">SAMN04489712_102304</name>
</gene>
<sequence length="151" mass="15969">MTSATTRPARPGPRHAEVTAGLALPARTFTVTRADLVRYAAASGDFNPIHWNERIARAVGLPDVIGHGMLTMGLAIRAVTDWAGDPGAVVEYGTRFLRPVVVPDDDLGVEATVSGRVAAVLPEPRVRVDLDVRVGADKVLGRTRAVVALEG</sequence>
<dbReference type="PANTHER" id="PTHR43841:SF3">
    <property type="entry name" value="(3R)-HYDROXYACYL-ACP DEHYDRATASE SUBUNIT HADB"/>
    <property type="match status" value="1"/>
</dbReference>
<dbReference type="EMBL" id="FNVO01000002">
    <property type="protein sequence ID" value="SEF86073.1"/>
    <property type="molecule type" value="Genomic_DNA"/>
</dbReference>
<evidence type="ECO:0000256" key="1">
    <source>
        <dbReference type="ARBA" id="ARBA00005254"/>
    </source>
</evidence>
<reference evidence="4" key="1">
    <citation type="submission" date="2016-10" db="EMBL/GenBank/DDBJ databases">
        <authorList>
            <person name="Varghese N."/>
            <person name="Submissions S."/>
        </authorList>
    </citation>
    <scope>NUCLEOTIDE SEQUENCE [LARGE SCALE GENOMIC DNA]</scope>
    <source>
        <strain evidence="4">DSM 43163</strain>
    </source>
</reference>
<dbReference type="SUPFAM" id="SSF54637">
    <property type="entry name" value="Thioesterase/thiol ester dehydrase-isomerase"/>
    <property type="match status" value="1"/>
</dbReference>
<evidence type="ECO:0000259" key="2">
    <source>
        <dbReference type="Pfam" id="PF01575"/>
    </source>
</evidence>
<accession>A0A1H5VFM7</accession>
<dbReference type="InterPro" id="IPR029069">
    <property type="entry name" value="HotDog_dom_sf"/>
</dbReference>
<comment type="similarity">
    <text evidence="1">Belongs to the enoyl-CoA hydratase/isomerase family.</text>
</comment>
<dbReference type="RefSeq" id="WP_103936574.1">
    <property type="nucleotide sequence ID" value="NZ_FNVO01000002.1"/>
</dbReference>
<dbReference type="InterPro" id="IPR002539">
    <property type="entry name" value="MaoC-like_dom"/>
</dbReference>
<dbReference type="AlphaFoldDB" id="A0A1H5VFM7"/>
<feature type="domain" description="MaoC-like" evidence="2">
    <location>
        <begin position="27"/>
        <end position="115"/>
    </location>
</feature>
<dbReference type="Pfam" id="PF01575">
    <property type="entry name" value="MaoC_dehydratas"/>
    <property type="match status" value="1"/>
</dbReference>
<name>A0A1H5VFM7_9ACTN</name>
<dbReference type="PANTHER" id="PTHR43841">
    <property type="entry name" value="3-HYDROXYACYL-THIOESTER DEHYDRATASE HTDX-RELATED"/>
    <property type="match status" value="1"/>
</dbReference>
<organism evidence="3 4">
    <name type="scientific">Thermomonospora echinospora</name>
    <dbReference type="NCBI Taxonomy" id="1992"/>
    <lineage>
        <taxon>Bacteria</taxon>
        <taxon>Bacillati</taxon>
        <taxon>Actinomycetota</taxon>
        <taxon>Actinomycetes</taxon>
        <taxon>Streptosporangiales</taxon>
        <taxon>Thermomonosporaceae</taxon>
        <taxon>Thermomonospora</taxon>
    </lineage>
</organism>
<dbReference type="OrthoDB" id="9800237at2"/>
<protein>
    <submittedName>
        <fullName evidence="3">MaoC like domain-containing protein</fullName>
    </submittedName>
</protein>
<evidence type="ECO:0000313" key="4">
    <source>
        <dbReference type="Proteomes" id="UP000236723"/>
    </source>
</evidence>